<name>A0A7C4RU21_9BACT</name>
<evidence type="ECO:0000256" key="1">
    <source>
        <dbReference type="ARBA" id="ARBA00006432"/>
    </source>
</evidence>
<dbReference type="InterPro" id="IPR045851">
    <property type="entry name" value="AMP-bd_C_sf"/>
</dbReference>
<proteinExistence type="inferred from homology"/>
<dbReference type="InterPro" id="IPR042099">
    <property type="entry name" value="ANL_N_sf"/>
</dbReference>
<accession>A0A7C4RU21</accession>
<feature type="region of interest" description="Disordered" evidence="3">
    <location>
        <begin position="491"/>
        <end position="515"/>
    </location>
</feature>
<evidence type="ECO:0000313" key="6">
    <source>
        <dbReference type="EMBL" id="HGU34061.1"/>
    </source>
</evidence>
<dbReference type="InterPro" id="IPR000873">
    <property type="entry name" value="AMP-dep_synth/lig_dom"/>
</dbReference>
<dbReference type="FunFam" id="3.30.300.30:FF:000008">
    <property type="entry name" value="2,3-dihydroxybenzoate-AMP ligase"/>
    <property type="match status" value="1"/>
</dbReference>
<dbReference type="GO" id="GO:0006631">
    <property type="term" value="P:fatty acid metabolic process"/>
    <property type="evidence" value="ECO:0007669"/>
    <property type="project" value="TreeGrafter"/>
</dbReference>
<dbReference type="Gene3D" id="3.40.50.12780">
    <property type="entry name" value="N-terminal domain of ligase-like"/>
    <property type="match status" value="1"/>
</dbReference>
<dbReference type="SUPFAM" id="SSF56801">
    <property type="entry name" value="Acetyl-CoA synthetase-like"/>
    <property type="match status" value="1"/>
</dbReference>
<dbReference type="PANTHER" id="PTHR43201">
    <property type="entry name" value="ACYL-COA SYNTHETASE"/>
    <property type="match status" value="1"/>
</dbReference>
<comment type="similarity">
    <text evidence="1">Belongs to the ATP-dependent AMP-binding enzyme family.</text>
</comment>
<dbReference type="AlphaFoldDB" id="A0A7C4RU21"/>
<gene>
    <name evidence="6" type="ORF">ENS29_14640</name>
</gene>
<organism evidence="6">
    <name type="scientific">Desulfatirhabdium butyrativorans</name>
    <dbReference type="NCBI Taxonomy" id="340467"/>
    <lineage>
        <taxon>Bacteria</taxon>
        <taxon>Pseudomonadati</taxon>
        <taxon>Thermodesulfobacteriota</taxon>
        <taxon>Desulfobacteria</taxon>
        <taxon>Desulfobacterales</taxon>
        <taxon>Desulfatirhabdiaceae</taxon>
        <taxon>Desulfatirhabdium</taxon>
    </lineage>
</organism>
<comment type="caution">
    <text evidence="6">The sequence shown here is derived from an EMBL/GenBank/DDBJ whole genome shotgun (WGS) entry which is preliminary data.</text>
</comment>
<evidence type="ECO:0000256" key="3">
    <source>
        <dbReference type="SAM" id="MobiDB-lite"/>
    </source>
</evidence>
<dbReference type="InterPro" id="IPR020845">
    <property type="entry name" value="AMP-binding_CS"/>
</dbReference>
<dbReference type="Pfam" id="PF00501">
    <property type="entry name" value="AMP-binding"/>
    <property type="match status" value="1"/>
</dbReference>
<dbReference type="PANTHER" id="PTHR43201:SF5">
    <property type="entry name" value="MEDIUM-CHAIN ACYL-COA LIGASE ACSF2, MITOCHONDRIAL"/>
    <property type="match status" value="1"/>
</dbReference>
<dbReference type="PROSITE" id="PS00455">
    <property type="entry name" value="AMP_BINDING"/>
    <property type="match status" value="1"/>
</dbReference>
<feature type="compositionally biased region" description="Polar residues" evidence="3">
    <location>
        <begin position="493"/>
        <end position="515"/>
    </location>
</feature>
<dbReference type="InterPro" id="IPR025110">
    <property type="entry name" value="AMP-bd_C"/>
</dbReference>
<dbReference type="Pfam" id="PF13193">
    <property type="entry name" value="AMP-binding_C"/>
    <property type="match status" value="1"/>
</dbReference>
<reference evidence="6" key="1">
    <citation type="journal article" date="2020" name="mSystems">
        <title>Genome- and Community-Level Interaction Insights into Carbon Utilization and Element Cycling Functions of Hydrothermarchaeota in Hydrothermal Sediment.</title>
        <authorList>
            <person name="Zhou Z."/>
            <person name="Liu Y."/>
            <person name="Xu W."/>
            <person name="Pan J."/>
            <person name="Luo Z.H."/>
            <person name="Li M."/>
        </authorList>
    </citation>
    <scope>NUCLEOTIDE SEQUENCE [LARGE SCALE GENOMIC DNA]</scope>
    <source>
        <strain evidence="6">SpSt-477</strain>
    </source>
</reference>
<evidence type="ECO:0000256" key="2">
    <source>
        <dbReference type="ARBA" id="ARBA00022598"/>
    </source>
</evidence>
<feature type="domain" description="AMP-binding enzyme C-terminal" evidence="5">
    <location>
        <begin position="410"/>
        <end position="485"/>
    </location>
</feature>
<dbReference type="Gene3D" id="3.30.300.30">
    <property type="match status" value="1"/>
</dbReference>
<protein>
    <submittedName>
        <fullName evidence="6">AMP-binding protein</fullName>
    </submittedName>
</protein>
<feature type="domain" description="AMP-dependent synthetase/ligase" evidence="4">
    <location>
        <begin position="8"/>
        <end position="360"/>
    </location>
</feature>
<evidence type="ECO:0000259" key="5">
    <source>
        <dbReference type="Pfam" id="PF13193"/>
    </source>
</evidence>
<evidence type="ECO:0000259" key="4">
    <source>
        <dbReference type="Pfam" id="PF00501"/>
    </source>
</evidence>
<dbReference type="EMBL" id="DSUH01000334">
    <property type="protein sequence ID" value="HGU34061.1"/>
    <property type="molecule type" value="Genomic_DNA"/>
</dbReference>
<keyword evidence="2" id="KW-0436">Ligase</keyword>
<dbReference type="GO" id="GO:0031956">
    <property type="term" value="F:medium-chain fatty acid-CoA ligase activity"/>
    <property type="evidence" value="ECO:0007669"/>
    <property type="project" value="TreeGrafter"/>
</dbReference>
<sequence>MNLSCILKQAAAIFPDRPALSQNETQVTYRKLDAWSARVASALFHSGIQPGDRIGICAPNSIEWVAWYFGIIRAGAVAVSFPNSARGSELTQLIEEAKPRMIFSSPEHLKELERMRETFDILESVICPDGDLDDYRILKRGSCGFHPVERNRNDPCAILFTGGTTGVPKGAVLSHENILTSLYNVVFNERSKETDRALCFLPLHHVFGQIHILNATLMSGGCVELLPSFDMERILDILSRGHITKLFAVPTVYARLLGLPSLKKNLGSVRYCFSAAASMAAEMVREWMELTGLAIHEAYGMTESASMVTYNHYHRHVIGSVGTPVGTVEVQIRDAEGKVLGIGKTGEICIRGRNIMREYLNRPKETQAVFWGDWFRSGDLGVIDEQGYLYIVDRLKDMIITGGENVYPREIEELLYSRPEIQECAVVGLPDPEWGEKVTAFIVCRPGFQLDPKVLKDDLKSRLSSFKVPKDFQVVDELPKSPSGKILKRALRKSQTVEHQSPQISKTMTESLLKD</sequence>